<reference evidence="5" key="1">
    <citation type="journal article" date="2019" name="Int. J. Syst. Evol. Microbiol.">
        <title>The Global Catalogue of Microorganisms (GCM) 10K type strain sequencing project: providing services to taxonomists for standard genome sequencing and annotation.</title>
        <authorList>
            <consortium name="The Broad Institute Genomics Platform"/>
            <consortium name="The Broad Institute Genome Sequencing Center for Infectious Disease"/>
            <person name="Wu L."/>
            <person name="Ma J."/>
        </authorList>
    </citation>
    <scope>NUCLEOTIDE SEQUENCE [LARGE SCALE GENOMIC DNA]</scope>
    <source>
        <strain evidence="5">TISTR 2562</strain>
    </source>
</reference>
<feature type="signal peptide" evidence="3">
    <location>
        <begin position="1"/>
        <end position="24"/>
    </location>
</feature>
<dbReference type="GO" id="GO:0009002">
    <property type="term" value="F:serine-type D-Ala-D-Ala carboxypeptidase activity"/>
    <property type="evidence" value="ECO:0007669"/>
    <property type="project" value="UniProtKB-EC"/>
</dbReference>
<dbReference type="PANTHER" id="PTHR30023:SF0">
    <property type="entry name" value="PENICILLIN-SENSITIVE CARBOXYPEPTIDASE A"/>
    <property type="match status" value="1"/>
</dbReference>
<dbReference type="PANTHER" id="PTHR30023">
    <property type="entry name" value="D-ALANYL-D-ALANINE CARBOXYPEPTIDASE"/>
    <property type="match status" value="1"/>
</dbReference>
<comment type="caution">
    <text evidence="4">The sequence shown here is derived from an EMBL/GenBank/DDBJ whole genome shotgun (WGS) entry which is preliminary data.</text>
</comment>
<sequence length="500" mass="53396">MSRMISRRFFLGSAAALLATRGGAAETAAQAPEASLRPVLRGTDHYKQAIPSVAEILKGQNLTGKVSFAVADARTGLRLEEEGAQEGRPPASVAKALTALYALDALGPEHRFETRLLATGRIVDGEVQGDLVLVGGGDPTLDTDGLADLAEQLKTAGIHGVKGGLKVYQADFPVQAQIDPEQPDHVGYNPGVSALALNYNRVHFEWKRASSGYDVTMEGRSARHRPSVSMASMEVVDRRGPVYTYHDGGQREDWTVARTALGTGGARWLPVRKPGLYAADVFATLAGSQGIRLRDHEIVQTRPEGEVVATLQSDGLTSILRDMLKYSTNLTAEMVGLAATGKRIGKVESLRASAAEMNRWAIAELGLTAPKLVDHSGLGDDSLLSAADMTRALIAAQGAGLRPILKKVALRDAKGRPQPDHPIQIVAKTGTLNFVSGLAGYLTAEDGTDMVFAIFAADIEERNKIPREAREGPPGARAWNGRAKRVQYALLARWGALYGS</sequence>
<proteinExistence type="inferred from homology"/>
<keyword evidence="5" id="KW-1185">Reference proteome</keyword>
<dbReference type="Proteomes" id="UP001597474">
    <property type="component" value="Unassembled WGS sequence"/>
</dbReference>
<evidence type="ECO:0000256" key="3">
    <source>
        <dbReference type="SAM" id="SignalP"/>
    </source>
</evidence>
<dbReference type="InterPro" id="IPR006311">
    <property type="entry name" value="TAT_signal"/>
</dbReference>
<dbReference type="Pfam" id="PF02113">
    <property type="entry name" value="Peptidase_S13"/>
    <property type="match status" value="1"/>
</dbReference>
<dbReference type="EC" id="3.4.16.4" evidence="4"/>
<dbReference type="SUPFAM" id="SSF56601">
    <property type="entry name" value="beta-lactamase/transpeptidase-like"/>
    <property type="match status" value="1"/>
</dbReference>
<keyword evidence="4" id="KW-0645">Protease</keyword>
<dbReference type="InterPro" id="IPR000667">
    <property type="entry name" value="Peptidase_S13"/>
</dbReference>
<dbReference type="PRINTS" id="PR00922">
    <property type="entry name" value="DADACBPTASE3"/>
</dbReference>
<dbReference type="InterPro" id="IPR012338">
    <property type="entry name" value="Beta-lactam/transpept-like"/>
</dbReference>
<dbReference type="Gene3D" id="3.40.710.10">
    <property type="entry name" value="DD-peptidase/beta-lactamase superfamily"/>
    <property type="match status" value="2"/>
</dbReference>
<evidence type="ECO:0000256" key="1">
    <source>
        <dbReference type="ARBA" id="ARBA00006096"/>
    </source>
</evidence>
<organism evidence="4 5">
    <name type="scientific">Sulfitobacter aestuarii</name>
    <dbReference type="NCBI Taxonomy" id="2161676"/>
    <lineage>
        <taxon>Bacteria</taxon>
        <taxon>Pseudomonadati</taxon>
        <taxon>Pseudomonadota</taxon>
        <taxon>Alphaproteobacteria</taxon>
        <taxon>Rhodobacterales</taxon>
        <taxon>Roseobacteraceae</taxon>
        <taxon>Sulfitobacter</taxon>
    </lineage>
</organism>
<dbReference type="EMBL" id="JBHUMP010000011">
    <property type="protein sequence ID" value="MFD2740531.1"/>
    <property type="molecule type" value="Genomic_DNA"/>
</dbReference>
<name>A0ABW5U5N4_9RHOB</name>
<dbReference type="RefSeq" id="WP_386375066.1">
    <property type="nucleotide sequence ID" value="NZ_JBHUMP010000011.1"/>
</dbReference>
<evidence type="ECO:0000313" key="4">
    <source>
        <dbReference type="EMBL" id="MFD2740531.1"/>
    </source>
</evidence>
<dbReference type="NCBIfam" id="TIGR00666">
    <property type="entry name" value="PBP4"/>
    <property type="match status" value="1"/>
</dbReference>
<dbReference type="PROSITE" id="PS51318">
    <property type="entry name" value="TAT"/>
    <property type="match status" value="1"/>
</dbReference>
<feature type="chain" id="PRO_5047148636" evidence="3">
    <location>
        <begin position="25"/>
        <end position="500"/>
    </location>
</feature>
<keyword evidence="3" id="KW-0732">Signal</keyword>
<evidence type="ECO:0000256" key="2">
    <source>
        <dbReference type="ARBA" id="ARBA00022801"/>
    </source>
</evidence>
<comment type="similarity">
    <text evidence="1">Belongs to the peptidase S13 family.</text>
</comment>
<dbReference type="Gene3D" id="3.50.80.20">
    <property type="entry name" value="D-Ala-D-Ala carboxypeptidase C, peptidase S13"/>
    <property type="match status" value="1"/>
</dbReference>
<keyword evidence="2 4" id="KW-0378">Hydrolase</keyword>
<gene>
    <name evidence="4" type="primary">dacB</name>
    <name evidence="4" type="ORF">ACFSUD_13165</name>
</gene>
<accession>A0ABW5U5N4</accession>
<evidence type="ECO:0000313" key="5">
    <source>
        <dbReference type="Proteomes" id="UP001597474"/>
    </source>
</evidence>
<keyword evidence="4" id="KW-0121">Carboxypeptidase</keyword>
<protein>
    <submittedName>
        <fullName evidence="4">D-alanyl-D-alanine carboxypeptidase/D-alanyl-D-alanine-endopeptidase</fullName>
        <ecNumber evidence="4">3.4.16.4</ecNumber>
    </submittedName>
</protein>